<evidence type="ECO:0000256" key="2">
    <source>
        <dbReference type="ARBA" id="ARBA00022963"/>
    </source>
</evidence>
<feature type="active site" description="Nucleophile" evidence="4">
    <location>
        <position position="56"/>
    </location>
</feature>
<comment type="caution">
    <text evidence="4">Lacks conserved residue(s) required for the propagation of feature annotation.</text>
</comment>
<dbReference type="InterPro" id="IPR050301">
    <property type="entry name" value="NTE"/>
</dbReference>
<accession>A0A8I1GF86</accession>
<dbReference type="PANTHER" id="PTHR14226:SF57">
    <property type="entry name" value="BLR7027 PROTEIN"/>
    <property type="match status" value="1"/>
</dbReference>
<sequence>MVVKTRNVRAGPPRTGVALAGGGPLGGIYEVGALVALDEALCGLRLTECDAYVGVSAGAFFAAGLANGMTPREMHELFIETDRADDPFEPEVLMKPAFGEYAKRIAMLPPLFASAIANYVRGTNRRSVLESFLRLSQALPGGLFDSKPIRDYLQRLAAAPGHTDDFRDLKRKLYIVATDLDRSELVTFGAEGFDHVRISSAVEASAALPGFFPPVLIDGRYYVDGALQKTLHASAALRDGVRLLFAINPLVPFKADDPHPDVDIKSLAEGGFVTVMSQTIRSLIYSRMKVGMDRYRHEYPEADIVLFEPRRDDAMIFFTNVFSYADRRRLCEHAYQQTRADLRARASRLKPILARHGLSLNEAVLRDTSLTLLPPEDSSRCLGTALQELSDALARLEPALRAADGP</sequence>
<dbReference type="RefSeq" id="WP_052036920.1">
    <property type="nucleotide sequence ID" value="NZ_JAEMUK010000008.1"/>
</dbReference>
<evidence type="ECO:0000259" key="5">
    <source>
        <dbReference type="PROSITE" id="PS51635"/>
    </source>
</evidence>
<feature type="active site" description="Proton acceptor" evidence="4">
    <location>
        <position position="224"/>
    </location>
</feature>
<evidence type="ECO:0000256" key="3">
    <source>
        <dbReference type="ARBA" id="ARBA00023098"/>
    </source>
</evidence>
<dbReference type="PROSITE" id="PS51635">
    <property type="entry name" value="PNPLA"/>
    <property type="match status" value="1"/>
</dbReference>
<keyword evidence="3 4" id="KW-0443">Lipid metabolism</keyword>
<keyword evidence="7" id="KW-1185">Reference proteome</keyword>
<dbReference type="GO" id="GO:0016042">
    <property type="term" value="P:lipid catabolic process"/>
    <property type="evidence" value="ECO:0007669"/>
    <property type="project" value="UniProtKB-UniRule"/>
</dbReference>
<dbReference type="GO" id="GO:0016787">
    <property type="term" value="F:hydrolase activity"/>
    <property type="evidence" value="ECO:0007669"/>
    <property type="project" value="UniProtKB-UniRule"/>
</dbReference>
<dbReference type="PANTHER" id="PTHR14226">
    <property type="entry name" value="NEUROPATHY TARGET ESTERASE/SWISS CHEESE D.MELANOGASTER"/>
    <property type="match status" value="1"/>
</dbReference>
<reference evidence="6 7" key="1">
    <citation type="submission" date="2020-12" db="EMBL/GenBank/DDBJ databases">
        <title>Revised draft genomes of Rhodomicrobium vannielii ATCC 17100 and Rhodomicrobium udaipurense JA643.</title>
        <authorList>
            <person name="Conners E.M."/>
            <person name="Davenport E.J."/>
            <person name="Bose A."/>
        </authorList>
    </citation>
    <scope>NUCLEOTIDE SEQUENCE [LARGE SCALE GENOMIC DNA]</scope>
    <source>
        <strain evidence="6 7">JA643</strain>
    </source>
</reference>
<dbReference type="Proteomes" id="UP000623250">
    <property type="component" value="Unassembled WGS sequence"/>
</dbReference>
<evidence type="ECO:0000256" key="4">
    <source>
        <dbReference type="PROSITE-ProRule" id="PRU01161"/>
    </source>
</evidence>
<name>A0A8I1GF86_9HYPH</name>
<organism evidence="6 7">
    <name type="scientific">Rhodomicrobium udaipurense</name>
    <dbReference type="NCBI Taxonomy" id="1202716"/>
    <lineage>
        <taxon>Bacteria</taxon>
        <taxon>Pseudomonadati</taxon>
        <taxon>Pseudomonadota</taxon>
        <taxon>Alphaproteobacteria</taxon>
        <taxon>Hyphomicrobiales</taxon>
        <taxon>Hyphomicrobiaceae</taxon>
        <taxon>Rhodomicrobium</taxon>
    </lineage>
</organism>
<evidence type="ECO:0000313" key="6">
    <source>
        <dbReference type="EMBL" id="MBJ7542746.1"/>
    </source>
</evidence>
<dbReference type="EMBL" id="JAEMUK010000008">
    <property type="protein sequence ID" value="MBJ7542746.1"/>
    <property type="molecule type" value="Genomic_DNA"/>
</dbReference>
<evidence type="ECO:0000313" key="7">
    <source>
        <dbReference type="Proteomes" id="UP000623250"/>
    </source>
</evidence>
<feature type="short sequence motif" description="GXSXG" evidence="4">
    <location>
        <begin position="54"/>
        <end position="58"/>
    </location>
</feature>
<keyword evidence="2 4" id="KW-0442">Lipid degradation</keyword>
<feature type="short sequence motif" description="DGA/G" evidence="4">
    <location>
        <begin position="224"/>
        <end position="226"/>
    </location>
</feature>
<gene>
    <name evidence="6" type="ORF">JDN41_04150</name>
</gene>
<evidence type="ECO:0000256" key="1">
    <source>
        <dbReference type="ARBA" id="ARBA00022801"/>
    </source>
</evidence>
<dbReference type="InterPro" id="IPR016035">
    <property type="entry name" value="Acyl_Trfase/lysoPLipase"/>
</dbReference>
<proteinExistence type="predicted"/>
<keyword evidence="1 4" id="KW-0378">Hydrolase</keyword>
<dbReference type="SUPFAM" id="SSF52151">
    <property type="entry name" value="FabD/lysophospholipase-like"/>
    <property type="match status" value="1"/>
</dbReference>
<dbReference type="AlphaFoldDB" id="A0A8I1GF86"/>
<feature type="domain" description="PNPLA" evidence="5">
    <location>
        <begin position="18"/>
        <end position="237"/>
    </location>
</feature>
<protein>
    <submittedName>
        <fullName evidence="6">Patatin-like phospholipase family protein</fullName>
    </submittedName>
</protein>
<comment type="caution">
    <text evidence="6">The sequence shown here is derived from an EMBL/GenBank/DDBJ whole genome shotgun (WGS) entry which is preliminary data.</text>
</comment>
<dbReference type="Pfam" id="PF01734">
    <property type="entry name" value="Patatin"/>
    <property type="match status" value="1"/>
</dbReference>
<dbReference type="Gene3D" id="3.40.1090.10">
    <property type="entry name" value="Cytosolic phospholipase A2 catalytic domain"/>
    <property type="match status" value="2"/>
</dbReference>
<dbReference type="InterPro" id="IPR002641">
    <property type="entry name" value="PNPLA_dom"/>
</dbReference>